<evidence type="ECO:0000256" key="1">
    <source>
        <dbReference type="ARBA" id="ARBA00004370"/>
    </source>
</evidence>
<dbReference type="GO" id="GO:0005506">
    <property type="term" value="F:iron ion binding"/>
    <property type="evidence" value="ECO:0007669"/>
    <property type="project" value="InterPro"/>
</dbReference>
<dbReference type="GO" id="GO:0016491">
    <property type="term" value="F:oxidoreductase activity"/>
    <property type="evidence" value="ECO:0007669"/>
    <property type="project" value="InterPro"/>
</dbReference>
<dbReference type="STRING" id="80852.AWOD_I_1233"/>
<dbReference type="HOGENOM" id="CLU_033631_0_1_6"/>
<dbReference type="EMBL" id="LN554846">
    <property type="protein sequence ID" value="CED71317.1"/>
    <property type="molecule type" value="Genomic_DNA"/>
</dbReference>
<dbReference type="OrthoDB" id="9770329at2"/>
<dbReference type="GeneID" id="28540797"/>
<feature type="transmembrane region" description="Helical" evidence="5">
    <location>
        <begin position="146"/>
        <end position="170"/>
    </location>
</feature>
<dbReference type="Pfam" id="PF04116">
    <property type="entry name" value="FA_hydroxylase"/>
    <property type="match status" value="1"/>
</dbReference>
<evidence type="ECO:0000259" key="6">
    <source>
        <dbReference type="Pfam" id="PF04116"/>
    </source>
</evidence>
<keyword evidence="2 5" id="KW-0812">Transmembrane</keyword>
<evidence type="ECO:0000256" key="5">
    <source>
        <dbReference type="SAM" id="Phobius"/>
    </source>
</evidence>
<reference evidence="8" key="1">
    <citation type="submission" date="2014-09" db="EMBL/GenBank/DDBJ databases">
        <authorList>
            <person name="Hjerde E."/>
        </authorList>
    </citation>
    <scope>NUCLEOTIDE SEQUENCE [LARGE SCALE GENOMIC DNA]</scope>
    <source>
        <strain evidence="8">06/09/139</strain>
    </source>
</reference>
<feature type="transmembrane region" description="Helical" evidence="5">
    <location>
        <begin position="44"/>
        <end position="67"/>
    </location>
</feature>
<keyword evidence="8" id="KW-1185">Reference proteome</keyword>
<evidence type="ECO:0000256" key="4">
    <source>
        <dbReference type="ARBA" id="ARBA00023136"/>
    </source>
</evidence>
<dbReference type="PANTHER" id="PTHR11863">
    <property type="entry name" value="STEROL DESATURASE"/>
    <property type="match status" value="1"/>
</dbReference>
<proteinExistence type="predicted"/>
<dbReference type="KEGG" id="awd:AWOD_I_1233"/>
<accession>A0A090ILT4</accession>
<name>A0A090ILT4_9GAMM</name>
<evidence type="ECO:0000313" key="8">
    <source>
        <dbReference type="Proteomes" id="UP000032427"/>
    </source>
</evidence>
<dbReference type="PATRIC" id="fig|80852.17.peg.1268"/>
<keyword evidence="4 5" id="KW-0472">Membrane</keyword>
<dbReference type="InterPro" id="IPR050307">
    <property type="entry name" value="Sterol_Desaturase_Related"/>
</dbReference>
<organism evidence="7 8">
    <name type="scientific">Aliivibrio wodanis</name>
    <dbReference type="NCBI Taxonomy" id="80852"/>
    <lineage>
        <taxon>Bacteria</taxon>
        <taxon>Pseudomonadati</taxon>
        <taxon>Pseudomonadota</taxon>
        <taxon>Gammaproteobacteria</taxon>
        <taxon>Vibrionales</taxon>
        <taxon>Vibrionaceae</taxon>
        <taxon>Aliivibrio</taxon>
    </lineage>
</organism>
<dbReference type="InterPro" id="IPR006694">
    <property type="entry name" value="Fatty_acid_hydroxylase"/>
</dbReference>
<dbReference type="GO" id="GO:0008610">
    <property type="term" value="P:lipid biosynthetic process"/>
    <property type="evidence" value="ECO:0007669"/>
    <property type="project" value="InterPro"/>
</dbReference>
<feature type="domain" description="Fatty acid hydroxylase" evidence="6">
    <location>
        <begin position="93"/>
        <end position="229"/>
    </location>
</feature>
<feature type="transmembrane region" description="Helical" evidence="5">
    <location>
        <begin position="87"/>
        <end position="105"/>
    </location>
</feature>
<gene>
    <name evidence="7" type="ORF">AWOD_I_1233</name>
</gene>
<evidence type="ECO:0000256" key="2">
    <source>
        <dbReference type="ARBA" id="ARBA00022692"/>
    </source>
</evidence>
<feature type="transmembrane region" description="Helical" evidence="5">
    <location>
        <begin position="12"/>
        <end position="32"/>
    </location>
</feature>
<comment type="subcellular location">
    <subcellularLocation>
        <location evidence="1">Membrane</location>
    </subcellularLocation>
</comment>
<protein>
    <submittedName>
        <fullName evidence="7">Membrane protein</fullName>
    </submittedName>
</protein>
<evidence type="ECO:0000313" key="7">
    <source>
        <dbReference type="EMBL" id="CED71317.1"/>
    </source>
</evidence>
<dbReference type="GO" id="GO:0016020">
    <property type="term" value="C:membrane"/>
    <property type="evidence" value="ECO:0007669"/>
    <property type="project" value="UniProtKB-SubCell"/>
</dbReference>
<sequence length="267" mass="31388">MEINWIEYNDSLRLGCFIVAFIIFALAEYTWPRKKLSQKKSLRWLNNLALIVFNSVILRLTLPLLAIDAALITQQESIGLFNYLNTPYFLTILLSVLLLDWIIYFQHRLFHQVPLLWKLHRMHHSDQDIDVTTGTRFHPIEMILSMLIKIATIGVLGVPVEAVILFEIILNVSAMFNHSNLYIPKWLDRYLRALVITPDVHRVHHSIHVTEMNNNYGFFLSVWDRIGKTYLVKPRDGHPEMKIGIALFRKTNEQRLDKMLTQPFRKK</sequence>
<dbReference type="Proteomes" id="UP000032427">
    <property type="component" value="Chromosome 1"/>
</dbReference>
<keyword evidence="3 5" id="KW-1133">Transmembrane helix</keyword>
<evidence type="ECO:0000256" key="3">
    <source>
        <dbReference type="ARBA" id="ARBA00022989"/>
    </source>
</evidence>
<dbReference type="AlphaFoldDB" id="A0A090ILT4"/>